<keyword evidence="1" id="KW-0175">Coiled coil</keyword>
<sequence>MTYIQDMRTKLDQVMQEVTQRLPRTDREAAEDHAELAALQQRLEEAQREQEAKQAELESTRQESADQSARLQAALDEARAEKQAYGTQAKMLYDRWAESSNEQGRLAGALAASTTEKAQVQEALAAREAAYAELHHRLSEYERVLAMSNMEKSQAQEALATREAAYAELHRQLTECEERLAARETEKAQLQAQVKEAEATVAGLRSGQAQLSAAAAAHKALYNQHYQRRKEVEAEKEQAQAELRASQAAVNDLQHQLSAANAAQAAGDAEQAALLRRLAKVEAQAATHKQGLDREREGREWLEQERAVLLERHEELEQELASWQQYGKGAALAGEALVQGVVRLVAPGMDPQQVAFLLSGATPVPFSATGIPGLDFYSRAELLAALVDRIRAMLETFHYMNGELKEWFWSMVSVHTMDDCWTFVREGADGRLPPLEEGIIVPDEAVAVGAVGRMLAERFLADLPNGDGNGDGGAGGSA</sequence>
<organism evidence="3 4">
    <name type="scientific">Gonium pectorale</name>
    <name type="common">Green alga</name>
    <dbReference type="NCBI Taxonomy" id="33097"/>
    <lineage>
        <taxon>Eukaryota</taxon>
        <taxon>Viridiplantae</taxon>
        <taxon>Chlorophyta</taxon>
        <taxon>core chlorophytes</taxon>
        <taxon>Chlorophyceae</taxon>
        <taxon>CS clade</taxon>
        <taxon>Chlamydomonadales</taxon>
        <taxon>Volvocaceae</taxon>
        <taxon>Gonium</taxon>
    </lineage>
</organism>
<evidence type="ECO:0000313" key="4">
    <source>
        <dbReference type="Proteomes" id="UP000075714"/>
    </source>
</evidence>
<protein>
    <submittedName>
        <fullName evidence="3">Uncharacterized protein</fullName>
    </submittedName>
</protein>
<evidence type="ECO:0000256" key="1">
    <source>
        <dbReference type="SAM" id="Coils"/>
    </source>
</evidence>
<feature type="coiled-coil region" evidence="1">
    <location>
        <begin position="159"/>
        <end position="263"/>
    </location>
</feature>
<proteinExistence type="predicted"/>
<dbReference type="EMBL" id="LSYV01000525">
    <property type="protein sequence ID" value="KXZ41349.1"/>
    <property type="molecule type" value="Genomic_DNA"/>
</dbReference>
<evidence type="ECO:0000256" key="2">
    <source>
        <dbReference type="SAM" id="MobiDB-lite"/>
    </source>
</evidence>
<comment type="caution">
    <text evidence="3">The sequence shown here is derived from an EMBL/GenBank/DDBJ whole genome shotgun (WGS) entry which is preliminary data.</text>
</comment>
<feature type="coiled-coil region" evidence="1">
    <location>
        <begin position="299"/>
        <end position="326"/>
    </location>
</feature>
<keyword evidence="4" id="KW-1185">Reference proteome</keyword>
<gene>
    <name evidence="3" type="ORF">GPECTOR_528g521</name>
</gene>
<accession>A0A150FUT1</accession>
<reference evidence="4" key="1">
    <citation type="journal article" date="2016" name="Nat. Commun.">
        <title>The Gonium pectorale genome demonstrates co-option of cell cycle regulation during the evolution of multicellularity.</title>
        <authorList>
            <person name="Hanschen E.R."/>
            <person name="Marriage T.N."/>
            <person name="Ferris P.J."/>
            <person name="Hamaji T."/>
            <person name="Toyoda A."/>
            <person name="Fujiyama A."/>
            <person name="Neme R."/>
            <person name="Noguchi H."/>
            <person name="Minakuchi Y."/>
            <person name="Suzuki M."/>
            <person name="Kawai-Toyooka H."/>
            <person name="Smith D.R."/>
            <person name="Sparks H."/>
            <person name="Anderson J."/>
            <person name="Bakaric R."/>
            <person name="Luria V."/>
            <person name="Karger A."/>
            <person name="Kirschner M.W."/>
            <person name="Durand P.M."/>
            <person name="Michod R.E."/>
            <person name="Nozaki H."/>
            <person name="Olson B.J."/>
        </authorList>
    </citation>
    <scope>NUCLEOTIDE SEQUENCE [LARGE SCALE GENOMIC DNA]</scope>
    <source>
        <strain evidence="4">NIES-2863</strain>
    </source>
</reference>
<feature type="compositionally biased region" description="Basic and acidic residues" evidence="2">
    <location>
        <begin position="42"/>
        <end position="64"/>
    </location>
</feature>
<feature type="region of interest" description="Disordered" evidence="2">
    <location>
        <begin position="42"/>
        <end position="72"/>
    </location>
</feature>
<name>A0A150FUT1_GONPE</name>
<dbReference type="AlphaFoldDB" id="A0A150FUT1"/>
<evidence type="ECO:0000313" key="3">
    <source>
        <dbReference type="EMBL" id="KXZ41349.1"/>
    </source>
</evidence>
<dbReference type="Proteomes" id="UP000075714">
    <property type="component" value="Unassembled WGS sequence"/>
</dbReference>